<dbReference type="Pfam" id="PF25302">
    <property type="entry name" value="NADase_transloc"/>
    <property type="match status" value="1"/>
</dbReference>
<reference evidence="4" key="1">
    <citation type="submission" date="2020-11" db="EMBL/GenBank/DDBJ databases">
        <title>Nocardioides sp. CBS4Y-1, whole genome shotgun sequence.</title>
        <authorList>
            <person name="Tuo L."/>
        </authorList>
    </citation>
    <scope>NUCLEOTIDE SEQUENCE</scope>
    <source>
        <strain evidence="4">CBS4Y-1</strain>
    </source>
</reference>
<dbReference type="EMBL" id="JADIVZ010000001">
    <property type="protein sequence ID" value="MBF4160585.1"/>
    <property type="molecule type" value="Genomic_DNA"/>
</dbReference>
<keyword evidence="5" id="KW-1185">Reference proteome</keyword>
<evidence type="ECO:0000259" key="3">
    <source>
        <dbReference type="Pfam" id="PF25302"/>
    </source>
</evidence>
<feature type="domain" description="NAD glycohydrolase translocation F5/8 type C" evidence="3">
    <location>
        <begin position="155"/>
        <end position="294"/>
    </location>
</feature>
<comment type="caution">
    <text evidence="4">The sequence shown here is derived from an EMBL/GenBank/DDBJ whole genome shotgun (WGS) entry which is preliminary data.</text>
</comment>
<keyword evidence="2" id="KW-0812">Transmembrane</keyword>
<organism evidence="4 5">
    <name type="scientific">Nocardioides acrostichi</name>
    <dbReference type="NCBI Taxonomy" id="2784339"/>
    <lineage>
        <taxon>Bacteria</taxon>
        <taxon>Bacillati</taxon>
        <taxon>Actinomycetota</taxon>
        <taxon>Actinomycetes</taxon>
        <taxon>Propionibacteriales</taxon>
        <taxon>Nocardioidaceae</taxon>
        <taxon>Nocardioides</taxon>
    </lineage>
</organism>
<dbReference type="Proteomes" id="UP000656804">
    <property type="component" value="Unassembled WGS sequence"/>
</dbReference>
<keyword evidence="2" id="KW-0472">Membrane</keyword>
<dbReference type="SUPFAM" id="SSF49785">
    <property type="entry name" value="Galactose-binding domain-like"/>
    <property type="match status" value="1"/>
</dbReference>
<feature type="transmembrane region" description="Helical" evidence="2">
    <location>
        <begin position="67"/>
        <end position="89"/>
    </location>
</feature>
<sequence>MTTSCPRCGAVPDTGDGTGRFCINCGLPRGAEHTEFPTASLTPVTSSEVATATASRAGAPERRRTPAWLAGILAGLMALLLVAVLVFVVTRERGSDEGTALTTPTSSAVSSQVPTTSAPASTPPASPEDAAPTFSGDPGSLDGTASASAPEQSPDSTDLATGQRTTYDAANMLDGNPATCWRTAGDGTGLVLTFRFAQPVTLTSVGLVNGYAKTSVDGSGRRFDLYSGTRRIKRVVWIFDGGERVTQVFKRSRQVQSLDVGAVTTSTVRLKLESVSSPGGGRSARDDTAISDVSLLGYSE</sequence>
<feature type="compositionally biased region" description="Polar residues" evidence="1">
    <location>
        <begin position="43"/>
        <end position="54"/>
    </location>
</feature>
<protein>
    <recommendedName>
        <fullName evidence="3">NAD glycohydrolase translocation F5/8 type C domain-containing protein</fullName>
    </recommendedName>
</protein>
<feature type="region of interest" description="Disordered" evidence="1">
    <location>
        <begin position="43"/>
        <end position="62"/>
    </location>
</feature>
<evidence type="ECO:0000256" key="1">
    <source>
        <dbReference type="SAM" id="MobiDB-lite"/>
    </source>
</evidence>
<dbReference type="RefSeq" id="WP_194501794.1">
    <property type="nucleotide sequence ID" value="NZ_JADIVZ010000001.1"/>
</dbReference>
<feature type="compositionally biased region" description="Low complexity" evidence="1">
    <location>
        <begin position="110"/>
        <end position="120"/>
    </location>
</feature>
<dbReference type="AlphaFoldDB" id="A0A930UWX7"/>
<evidence type="ECO:0000313" key="4">
    <source>
        <dbReference type="EMBL" id="MBF4160585.1"/>
    </source>
</evidence>
<feature type="region of interest" description="Disordered" evidence="1">
    <location>
        <begin position="94"/>
        <end position="161"/>
    </location>
</feature>
<proteinExistence type="predicted"/>
<dbReference type="InterPro" id="IPR057561">
    <property type="entry name" value="NADase_transloc"/>
</dbReference>
<name>A0A930UWX7_9ACTN</name>
<gene>
    <name evidence="4" type="ORF">ISG29_02710</name>
</gene>
<dbReference type="Gene3D" id="2.60.120.260">
    <property type="entry name" value="Galactose-binding domain-like"/>
    <property type="match status" value="1"/>
</dbReference>
<feature type="compositionally biased region" description="Polar residues" evidence="1">
    <location>
        <begin position="100"/>
        <end position="109"/>
    </location>
</feature>
<dbReference type="NCBIfam" id="NF047619">
    <property type="entry name" value="NADase_discoid"/>
    <property type="match status" value="1"/>
</dbReference>
<accession>A0A930UWX7</accession>
<dbReference type="InterPro" id="IPR008979">
    <property type="entry name" value="Galactose-bd-like_sf"/>
</dbReference>
<feature type="compositionally biased region" description="Polar residues" evidence="1">
    <location>
        <begin position="143"/>
        <end position="161"/>
    </location>
</feature>
<evidence type="ECO:0000256" key="2">
    <source>
        <dbReference type="SAM" id="Phobius"/>
    </source>
</evidence>
<keyword evidence="2" id="KW-1133">Transmembrane helix</keyword>
<evidence type="ECO:0000313" key="5">
    <source>
        <dbReference type="Proteomes" id="UP000656804"/>
    </source>
</evidence>